<evidence type="ECO:0000313" key="6">
    <source>
        <dbReference type="Proteomes" id="UP001596066"/>
    </source>
</evidence>
<evidence type="ECO:0000313" key="5">
    <source>
        <dbReference type="EMBL" id="MFC5642379.1"/>
    </source>
</evidence>
<evidence type="ECO:0000256" key="1">
    <source>
        <dbReference type="ARBA" id="ARBA00009871"/>
    </source>
</evidence>
<dbReference type="NCBIfam" id="NF047833">
    <property type="entry name" value="TyroCdyMelC1"/>
    <property type="match status" value="1"/>
</dbReference>
<evidence type="ECO:0000256" key="4">
    <source>
        <dbReference type="SAM" id="SignalP"/>
    </source>
</evidence>
<gene>
    <name evidence="5" type="ORF">ACFPZF_13585</name>
</gene>
<reference evidence="6" key="1">
    <citation type="journal article" date="2019" name="Int. J. Syst. Evol. Microbiol.">
        <title>The Global Catalogue of Microorganisms (GCM) 10K type strain sequencing project: providing services to taxonomists for standard genome sequencing and annotation.</title>
        <authorList>
            <consortium name="The Broad Institute Genomics Platform"/>
            <consortium name="The Broad Institute Genome Sequencing Center for Infectious Disease"/>
            <person name="Wu L."/>
            <person name="Ma J."/>
        </authorList>
    </citation>
    <scope>NUCLEOTIDE SEQUENCE [LARGE SCALE GENOMIC DNA]</scope>
    <source>
        <strain evidence="6">CGMCC 4.1622</strain>
    </source>
</reference>
<dbReference type="Pfam" id="PF06236">
    <property type="entry name" value="MelC1"/>
    <property type="match status" value="1"/>
</dbReference>
<protein>
    <submittedName>
        <fullName evidence="5">Tyrosinase cofactor</fullName>
    </submittedName>
</protein>
<evidence type="ECO:0000256" key="2">
    <source>
        <dbReference type="ARBA" id="ARBA00023008"/>
    </source>
</evidence>
<dbReference type="InterPro" id="IPR010928">
    <property type="entry name" value="MelC1"/>
</dbReference>
<accession>A0ABW0VBZ9</accession>
<name>A0ABW0VBZ9_9ACTN</name>
<feature type="compositionally biased region" description="Basic and acidic residues" evidence="3">
    <location>
        <begin position="42"/>
        <end position="57"/>
    </location>
</feature>
<comment type="similarity">
    <text evidence="1">Belongs to the melC1 family.</text>
</comment>
<dbReference type="InterPro" id="IPR023199">
    <property type="entry name" value="GriE/MELC1_sf"/>
</dbReference>
<dbReference type="Proteomes" id="UP001596066">
    <property type="component" value="Unassembled WGS sequence"/>
</dbReference>
<keyword evidence="4" id="KW-0732">Signal</keyword>
<feature type="region of interest" description="Disordered" evidence="3">
    <location>
        <begin position="41"/>
        <end position="65"/>
    </location>
</feature>
<dbReference type="RefSeq" id="WP_346140720.1">
    <property type="nucleotide sequence ID" value="NZ_BAAAUA010000002.1"/>
</dbReference>
<feature type="chain" id="PRO_5045850046" evidence="4">
    <location>
        <begin position="39"/>
        <end position="138"/>
    </location>
</feature>
<sequence>MPENTTELTRRRMLQGAGVALTAAAGLTVIGLTGPAAAADPAHTEADAAHDGHDGHDTGGGFDEVYRGRRIQGRPAAAEHQHHGGWTVLIDGQELHAMQNADGTWISVVNHYQPYRTPRALARAAVTDLQGATLLPIG</sequence>
<dbReference type="Gene3D" id="3.30.1880.10">
    <property type="entry name" value="protein ne1242 domain like"/>
    <property type="match status" value="1"/>
</dbReference>
<dbReference type="EMBL" id="JBHSOC010000019">
    <property type="protein sequence ID" value="MFC5642379.1"/>
    <property type="molecule type" value="Genomic_DNA"/>
</dbReference>
<comment type="caution">
    <text evidence="5">The sequence shown here is derived from an EMBL/GenBank/DDBJ whole genome shotgun (WGS) entry which is preliminary data.</text>
</comment>
<dbReference type="InterPro" id="IPR006311">
    <property type="entry name" value="TAT_signal"/>
</dbReference>
<dbReference type="PROSITE" id="PS51318">
    <property type="entry name" value="TAT"/>
    <property type="match status" value="1"/>
</dbReference>
<keyword evidence="2" id="KW-0186">Copper</keyword>
<organism evidence="5 6">
    <name type="scientific">Kitasatospora cinereorecta</name>
    <dbReference type="NCBI Taxonomy" id="285560"/>
    <lineage>
        <taxon>Bacteria</taxon>
        <taxon>Bacillati</taxon>
        <taxon>Actinomycetota</taxon>
        <taxon>Actinomycetes</taxon>
        <taxon>Kitasatosporales</taxon>
        <taxon>Streptomycetaceae</taxon>
        <taxon>Kitasatospora</taxon>
    </lineage>
</organism>
<evidence type="ECO:0000256" key="3">
    <source>
        <dbReference type="SAM" id="MobiDB-lite"/>
    </source>
</evidence>
<feature type="signal peptide" evidence="4">
    <location>
        <begin position="1"/>
        <end position="38"/>
    </location>
</feature>
<keyword evidence="6" id="KW-1185">Reference proteome</keyword>
<proteinExistence type="inferred from homology"/>